<dbReference type="AlphaFoldDB" id="A0A423J3B0"/>
<dbReference type="Proteomes" id="UP000283260">
    <property type="component" value="Unassembled WGS sequence"/>
</dbReference>
<gene>
    <name evidence="1" type="ORF">BK661_15530</name>
</gene>
<dbReference type="RefSeq" id="WP_123498083.1">
    <property type="nucleotide sequence ID" value="NZ_JBNDKA010000001.1"/>
</dbReference>
<evidence type="ECO:0000313" key="1">
    <source>
        <dbReference type="EMBL" id="RON32144.1"/>
    </source>
</evidence>
<protein>
    <submittedName>
        <fullName evidence="1">Uncharacterized protein</fullName>
    </submittedName>
</protein>
<sequence>MPAPKDYDSLKAKGEKAIGTMSAFLNDTQILDTKTITYVRGNEVYMFFGESEDRSFVLLSFPEALDPSEIHTVRYPEDFEGLNSSWQAADKNSPLTVKKGSLTQLKFFDSGKRSFEGTFDIDLEGDLGKLTGKFHIPKQ</sequence>
<organism evidence="1 2">
    <name type="scientific">Pseudomonas frederiksbergensis</name>
    <dbReference type="NCBI Taxonomy" id="104087"/>
    <lineage>
        <taxon>Bacteria</taxon>
        <taxon>Pseudomonadati</taxon>
        <taxon>Pseudomonadota</taxon>
        <taxon>Gammaproteobacteria</taxon>
        <taxon>Pseudomonadales</taxon>
        <taxon>Pseudomonadaceae</taxon>
        <taxon>Pseudomonas</taxon>
    </lineage>
</organism>
<proteinExistence type="predicted"/>
<accession>A0A423J3B0</accession>
<evidence type="ECO:0000313" key="2">
    <source>
        <dbReference type="Proteomes" id="UP000283260"/>
    </source>
</evidence>
<comment type="caution">
    <text evidence="1">The sequence shown here is derived from an EMBL/GenBank/DDBJ whole genome shotgun (WGS) entry which is preliminary data.</text>
</comment>
<dbReference type="EMBL" id="MOBL01000016">
    <property type="protein sequence ID" value="RON32144.1"/>
    <property type="molecule type" value="Genomic_DNA"/>
</dbReference>
<reference evidence="1 2" key="1">
    <citation type="submission" date="2016-10" db="EMBL/GenBank/DDBJ databases">
        <title>Comparative genome analysis of multiple Pseudomonas spp. focuses on biocontrol and plant growth promoting traits.</title>
        <authorList>
            <person name="Tao X.-Y."/>
            <person name="Taylor C.G."/>
        </authorList>
    </citation>
    <scope>NUCLEOTIDE SEQUENCE [LARGE SCALE GENOMIC DNA]</scope>
    <source>
        <strain evidence="1 2">94G2</strain>
    </source>
</reference>
<name>A0A423J3B0_9PSED</name>